<dbReference type="InterPro" id="IPR002893">
    <property type="entry name" value="Znf_MYND"/>
</dbReference>
<dbReference type="GO" id="GO:0042826">
    <property type="term" value="F:histone deacetylase binding"/>
    <property type="evidence" value="ECO:0007669"/>
    <property type="project" value="TreeGrafter"/>
</dbReference>
<evidence type="ECO:0000256" key="3">
    <source>
        <dbReference type="ARBA" id="ARBA00022691"/>
    </source>
</evidence>
<feature type="domain" description="MYND-type" evidence="12">
    <location>
        <begin position="322"/>
        <end position="361"/>
    </location>
</feature>
<keyword evidence="6" id="KW-0862">Zinc</keyword>
<dbReference type="CDD" id="cd10536">
    <property type="entry name" value="SET_SMYD4"/>
    <property type="match status" value="1"/>
</dbReference>
<dbReference type="Gene3D" id="2.170.270.10">
    <property type="entry name" value="SET domain"/>
    <property type="match status" value="1"/>
</dbReference>
<dbReference type="Gene3D" id="1.10.220.160">
    <property type="match status" value="1"/>
</dbReference>
<dbReference type="PROSITE" id="PS50280">
    <property type="entry name" value="SET"/>
    <property type="match status" value="1"/>
</dbReference>
<evidence type="ECO:0000313" key="13">
    <source>
        <dbReference type="EMBL" id="CAL4069858.1"/>
    </source>
</evidence>
<dbReference type="InterPro" id="IPR011990">
    <property type="entry name" value="TPR-like_helical_dom_sf"/>
</dbReference>
<dbReference type="InterPro" id="IPR046341">
    <property type="entry name" value="SET_dom_sf"/>
</dbReference>
<accession>A0AAV2Q6L8</accession>
<sequence>MEQFTFERLFNSLLTKLKESGKVVEVSNHFKPTESIQNMFYYLWNFEDAHHCLKPKCSLSVKSDVESDKLRAEGNKFYQKKHLKQALELYNKSIMAATHPKMKLKENLSPEQKCDTEYKALSLGFANRSAILIELEQYEKCICDIDLALYYGYPKLLHSKLAERKAKCFLALKKYKEAEEIVEGAIKDLDALNLEESKSRTTRDALVQLLQQCQQNAISNGKENIIDANVNQYEVHCLGIGMSSLTNDQLLFKYRNPQAPSLIESNPNIPSLSSAVTLEYKPDRGRFLVATKDINPGEVVVYEKPFSSTLLLNNKEILNTHCYYCLALCLTPLPCPTCKLVVFCSDTCQKSGLLENHHVECSSLPMLADLEIGRNAILAHKIVAQMTFSKLKSLIPIYEEEIKQRSPKEYGLNEKNIYDSSDYRTIYNLVGNSNQRSVADLFKRTAMSFVITKLLIQSKTFFVDEFGSAFNPSEEDVMLIGTVLMVHMMNLPCNAHSITELQVNVDSFRDSESQEIGAGAFPVLSLCNHSCNPATSRSSYGSVEVLLAVRLIPAGSEVTDSYGSHFSFQDKKDRNLSLEQQYCFKCNCDACMFNWPIYDCLPISPSIRTSEIIMDKKLDESELDSKKSLQIQLKKVESDFHIYYNKILVGDVSEENTNAMIEMVEFLDRYCEIPSRLYFEAQETLKHCLDRKSASNFIRREV</sequence>
<keyword evidence="3" id="KW-0949">S-adenosyl-L-methionine</keyword>
<evidence type="ECO:0000259" key="11">
    <source>
        <dbReference type="PROSITE" id="PS50280"/>
    </source>
</evidence>
<keyword evidence="1" id="KW-0489">Methyltransferase</keyword>
<keyword evidence="14" id="KW-1185">Reference proteome</keyword>
<dbReference type="GO" id="GO:0008270">
    <property type="term" value="F:zinc ion binding"/>
    <property type="evidence" value="ECO:0007669"/>
    <property type="project" value="UniProtKB-KW"/>
</dbReference>
<evidence type="ECO:0000256" key="8">
    <source>
        <dbReference type="ARBA" id="ARBA00093635"/>
    </source>
</evidence>
<evidence type="ECO:0000259" key="12">
    <source>
        <dbReference type="PROSITE" id="PS50865"/>
    </source>
</evidence>
<name>A0AAV2Q6L8_MEGNR</name>
<dbReference type="AlphaFoldDB" id="A0AAV2Q6L8"/>
<dbReference type="GO" id="GO:0008276">
    <property type="term" value="F:protein methyltransferase activity"/>
    <property type="evidence" value="ECO:0007669"/>
    <property type="project" value="UniProtKB-ARBA"/>
</dbReference>
<dbReference type="PROSITE" id="PS50865">
    <property type="entry name" value="ZF_MYND_2"/>
    <property type="match status" value="1"/>
</dbReference>
<proteinExistence type="predicted"/>
<evidence type="ECO:0000256" key="1">
    <source>
        <dbReference type="ARBA" id="ARBA00022603"/>
    </source>
</evidence>
<dbReference type="GO" id="GO:0005737">
    <property type="term" value="C:cytoplasm"/>
    <property type="evidence" value="ECO:0007669"/>
    <property type="project" value="TreeGrafter"/>
</dbReference>
<dbReference type="Gene3D" id="1.25.40.10">
    <property type="entry name" value="Tetratricopeptide repeat domain"/>
    <property type="match status" value="1"/>
</dbReference>
<dbReference type="InterPro" id="IPR001214">
    <property type="entry name" value="SET_dom"/>
</dbReference>
<evidence type="ECO:0000256" key="10">
    <source>
        <dbReference type="PROSITE-ProRule" id="PRU00134"/>
    </source>
</evidence>
<dbReference type="EMBL" id="CAXKWB010003685">
    <property type="protein sequence ID" value="CAL4069858.1"/>
    <property type="molecule type" value="Genomic_DNA"/>
</dbReference>
<dbReference type="GO" id="GO:0008170">
    <property type="term" value="F:N-methyltransferase activity"/>
    <property type="evidence" value="ECO:0007669"/>
    <property type="project" value="UniProtKB-ARBA"/>
</dbReference>
<dbReference type="GO" id="GO:0005634">
    <property type="term" value="C:nucleus"/>
    <property type="evidence" value="ECO:0007669"/>
    <property type="project" value="TreeGrafter"/>
</dbReference>
<comment type="function">
    <text evidence="7">Protein-lysine N-methyltransferase. Monomethylates PRMT5, modulating its transcriptional activity. May also act as a histone methyltransferase. Plays a critical role in cardiac development. Acts as a key epigenetic regulator of gene expression during cardiac development via its dual activities as a methyltransferase and negative regulator of HDAC1.</text>
</comment>
<evidence type="ECO:0000256" key="2">
    <source>
        <dbReference type="ARBA" id="ARBA00022679"/>
    </source>
</evidence>
<evidence type="ECO:0000256" key="7">
    <source>
        <dbReference type="ARBA" id="ARBA00093423"/>
    </source>
</evidence>
<dbReference type="SUPFAM" id="SSF144232">
    <property type="entry name" value="HIT/MYND zinc finger-like"/>
    <property type="match status" value="1"/>
</dbReference>
<protein>
    <recommendedName>
        <fullName evidence="8">Protein-lysine N-methyltransferase SMYD4</fullName>
    </recommendedName>
    <alternativeName>
        <fullName evidence="9">SET and MYND domain-containing protein 4</fullName>
    </alternativeName>
</protein>
<keyword evidence="4" id="KW-0479">Metal-binding</keyword>
<dbReference type="GO" id="GO:0008757">
    <property type="term" value="F:S-adenosylmethionine-dependent methyltransferase activity"/>
    <property type="evidence" value="ECO:0007669"/>
    <property type="project" value="UniProtKB-ARBA"/>
</dbReference>
<dbReference type="SUPFAM" id="SSF82199">
    <property type="entry name" value="SET domain"/>
    <property type="match status" value="1"/>
</dbReference>
<reference evidence="13 14" key="1">
    <citation type="submission" date="2024-05" db="EMBL/GenBank/DDBJ databases">
        <authorList>
            <person name="Wallberg A."/>
        </authorList>
    </citation>
    <scope>NUCLEOTIDE SEQUENCE [LARGE SCALE GENOMIC DNA]</scope>
</reference>
<dbReference type="PANTHER" id="PTHR46165:SF7">
    <property type="entry name" value="SET AND MYND DOMAIN-CONTAINING PROTEIN 4"/>
    <property type="match status" value="1"/>
</dbReference>
<dbReference type="Pfam" id="PF01753">
    <property type="entry name" value="zf-MYND"/>
    <property type="match status" value="1"/>
</dbReference>
<dbReference type="GO" id="GO:0032259">
    <property type="term" value="P:methylation"/>
    <property type="evidence" value="ECO:0007669"/>
    <property type="project" value="UniProtKB-KW"/>
</dbReference>
<keyword evidence="5 10" id="KW-0863">Zinc-finger</keyword>
<dbReference type="InterPro" id="IPR052097">
    <property type="entry name" value="SET-MYND_domain_protein"/>
</dbReference>
<organism evidence="13 14">
    <name type="scientific">Meganyctiphanes norvegica</name>
    <name type="common">Northern krill</name>
    <name type="synonym">Thysanopoda norvegica</name>
    <dbReference type="NCBI Taxonomy" id="48144"/>
    <lineage>
        <taxon>Eukaryota</taxon>
        <taxon>Metazoa</taxon>
        <taxon>Ecdysozoa</taxon>
        <taxon>Arthropoda</taxon>
        <taxon>Crustacea</taxon>
        <taxon>Multicrustacea</taxon>
        <taxon>Malacostraca</taxon>
        <taxon>Eumalacostraca</taxon>
        <taxon>Eucarida</taxon>
        <taxon>Euphausiacea</taxon>
        <taxon>Euphausiidae</taxon>
        <taxon>Meganyctiphanes</taxon>
    </lineage>
</organism>
<gene>
    <name evidence="13" type="ORF">MNOR_LOCUS8088</name>
</gene>
<dbReference type="InterPro" id="IPR044421">
    <property type="entry name" value="SMYD4_SET"/>
</dbReference>
<dbReference type="Proteomes" id="UP001497623">
    <property type="component" value="Unassembled WGS sequence"/>
</dbReference>
<dbReference type="Pfam" id="PF00856">
    <property type="entry name" value="SET"/>
    <property type="match status" value="1"/>
</dbReference>
<feature type="domain" description="SET" evidence="11">
    <location>
        <begin position="270"/>
        <end position="563"/>
    </location>
</feature>
<keyword evidence="2" id="KW-0808">Transferase</keyword>
<evidence type="ECO:0000256" key="4">
    <source>
        <dbReference type="ARBA" id="ARBA00022723"/>
    </source>
</evidence>
<evidence type="ECO:0000313" key="14">
    <source>
        <dbReference type="Proteomes" id="UP001497623"/>
    </source>
</evidence>
<evidence type="ECO:0000256" key="9">
    <source>
        <dbReference type="ARBA" id="ARBA00093680"/>
    </source>
</evidence>
<dbReference type="SUPFAM" id="SSF48452">
    <property type="entry name" value="TPR-like"/>
    <property type="match status" value="1"/>
</dbReference>
<dbReference type="Gene3D" id="6.10.140.2220">
    <property type="match status" value="1"/>
</dbReference>
<evidence type="ECO:0000256" key="6">
    <source>
        <dbReference type="ARBA" id="ARBA00022833"/>
    </source>
</evidence>
<evidence type="ECO:0000256" key="5">
    <source>
        <dbReference type="ARBA" id="ARBA00022771"/>
    </source>
</evidence>
<comment type="caution">
    <text evidence="13">The sequence shown here is derived from an EMBL/GenBank/DDBJ whole genome shotgun (WGS) entry which is preliminary data.</text>
</comment>
<dbReference type="PANTHER" id="PTHR46165">
    <property type="entry name" value="SET AND MYND DOMAIN-CONTAINING PROTEIN 4"/>
    <property type="match status" value="1"/>
</dbReference>